<keyword evidence="5" id="KW-0732">Signal</keyword>
<evidence type="ECO:0000256" key="6">
    <source>
        <dbReference type="ARBA" id="ARBA00022750"/>
    </source>
</evidence>
<gene>
    <name evidence="14" type="primary">APR1_2</name>
    <name evidence="14" type="ORF">LTR77_006351</name>
</gene>
<dbReference type="GeneID" id="89927691"/>
<feature type="domain" description="Peptidase A1" evidence="13">
    <location>
        <begin position="92"/>
        <end position="402"/>
    </location>
</feature>
<organism evidence="14 15">
    <name type="scientific">Saxophila tyrrhenica</name>
    <dbReference type="NCBI Taxonomy" id="1690608"/>
    <lineage>
        <taxon>Eukaryota</taxon>
        <taxon>Fungi</taxon>
        <taxon>Dikarya</taxon>
        <taxon>Ascomycota</taxon>
        <taxon>Pezizomycotina</taxon>
        <taxon>Dothideomycetes</taxon>
        <taxon>Dothideomycetidae</taxon>
        <taxon>Mycosphaerellales</taxon>
        <taxon>Extremaceae</taxon>
        <taxon>Saxophila</taxon>
    </lineage>
</organism>
<sequence length="405" mass="44250">MKGTALFATAMAAGSASAGVHKMPLKKVPLSEQLKHANLGDHMQALGQKYMGVRPQKHLEELFGNKEGEYSIQPEKSSGHPVAVSNYLNAQYFSEISIGTPPQDFKVVLDTGSSNLWVPSQDCGSIACYLHSKYDHSDSSTYKKNGSEFEIRYGSGSLSGYVSQDTFRIGDLEIEHQDFAEATSEPGLAFAFGRFDGIMGLGYDTISVNGIVPPFYNMLDQDLLDEPVFSFYLSDTNDEGAESEAMFGGVNKDHYTGEMVKIPLRRKAYWEVDLDAITFGKETAEIDDTGVILDTGTSLIAMPTTFAELLNREIGAKKSFSGQYTVECDKRDSLPDMTFTLTGHNFTIGPYDYILEVSGSCISAFFGMDIPAPAGPLVILGDAFLRRWYSVYDVGNNAVGLAKAK</sequence>
<dbReference type="GO" id="GO:0000324">
    <property type="term" value="C:fungal-type vacuole"/>
    <property type="evidence" value="ECO:0007669"/>
    <property type="project" value="TreeGrafter"/>
</dbReference>
<dbReference type="InterPro" id="IPR033121">
    <property type="entry name" value="PEPTIDASE_A1"/>
</dbReference>
<feature type="disulfide bond" evidence="11">
    <location>
        <begin position="123"/>
        <end position="128"/>
    </location>
</feature>
<evidence type="ECO:0000256" key="1">
    <source>
        <dbReference type="ARBA" id="ARBA00004116"/>
    </source>
</evidence>
<evidence type="ECO:0000256" key="3">
    <source>
        <dbReference type="ARBA" id="ARBA00022554"/>
    </source>
</evidence>
<keyword evidence="3" id="KW-0926">Vacuole</keyword>
<dbReference type="FunFam" id="2.40.70.10:FF:000002">
    <property type="entry name" value="Vacuolar aspartic proteinase"/>
    <property type="match status" value="1"/>
</dbReference>
<keyword evidence="7 12" id="KW-0378">Hydrolase</keyword>
<dbReference type="Pfam" id="PF00026">
    <property type="entry name" value="Asp"/>
    <property type="match status" value="1"/>
</dbReference>
<dbReference type="PROSITE" id="PS00141">
    <property type="entry name" value="ASP_PROTEASE"/>
    <property type="match status" value="2"/>
</dbReference>
<dbReference type="InterPro" id="IPR001461">
    <property type="entry name" value="Aspartic_peptidase_A1"/>
</dbReference>
<evidence type="ECO:0000256" key="2">
    <source>
        <dbReference type="ARBA" id="ARBA00007447"/>
    </source>
</evidence>
<dbReference type="GO" id="GO:0004190">
    <property type="term" value="F:aspartic-type endopeptidase activity"/>
    <property type="evidence" value="ECO:0007669"/>
    <property type="project" value="UniProtKB-KW"/>
</dbReference>
<keyword evidence="15" id="KW-1185">Reference proteome</keyword>
<keyword evidence="8 11" id="KW-1015">Disulfide bond</keyword>
<dbReference type="PROSITE" id="PS51767">
    <property type="entry name" value="PEPTIDASE_A1"/>
    <property type="match status" value="1"/>
</dbReference>
<comment type="caution">
    <text evidence="14">The sequence shown here is derived from an EMBL/GenBank/DDBJ whole genome shotgun (WGS) entry which is preliminary data.</text>
</comment>
<keyword evidence="6 12" id="KW-0064">Aspartyl protease</keyword>
<feature type="active site" evidence="10">
    <location>
        <position position="110"/>
    </location>
</feature>
<dbReference type="EMBL" id="JAVRRT010000009">
    <property type="protein sequence ID" value="KAK5169042.1"/>
    <property type="molecule type" value="Genomic_DNA"/>
</dbReference>
<keyword evidence="9" id="KW-0325">Glycoprotein</keyword>
<evidence type="ECO:0000256" key="7">
    <source>
        <dbReference type="ARBA" id="ARBA00022801"/>
    </source>
</evidence>
<dbReference type="FunFam" id="2.40.70.10:FF:000036">
    <property type="entry name" value="Vacuolar aspartic protease"/>
    <property type="match status" value="1"/>
</dbReference>
<reference evidence="14 15" key="1">
    <citation type="submission" date="2023-08" db="EMBL/GenBank/DDBJ databases">
        <title>Black Yeasts Isolated from many extreme environments.</title>
        <authorList>
            <person name="Coleine C."/>
            <person name="Stajich J.E."/>
            <person name="Selbmann L."/>
        </authorList>
    </citation>
    <scope>NUCLEOTIDE SEQUENCE [LARGE SCALE GENOMIC DNA]</scope>
    <source>
        <strain evidence="14 15">CCFEE 5935</strain>
    </source>
</reference>
<dbReference type="PRINTS" id="PR00792">
    <property type="entry name" value="PEPSIN"/>
</dbReference>
<evidence type="ECO:0000256" key="8">
    <source>
        <dbReference type="ARBA" id="ARBA00023157"/>
    </source>
</evidence>
<dbReference type="SUPFAM" id="SSF50630">
    <property type="entry name" value="Acid proteases"/>
    <property type="match status" value="1"/>
</dbReference>
<evidence type="ECO:0000259" key="13">
    <source>
        <dbReference type="PROSITE" id="PS51767"/>
    </source>
</evidence>
<evidence type="ECO:0000256" key="5">
    <source>
        <dbReference type="ARBA" id="ARBA00022729"/>
    </source>
</evidence>
<dbReference type="Proteomes" id="UP001337655">
    <property type="component" value="Unassembled WGS sequence"/>
</dbReference>
<dbReference type="InterPro" id="IPR021109">
    <property type="entry name" value="Peptidase_aspartic_dom_sf"/>
</dbReference>
<evidence type="ECO:0000256" key="10">
    <source>
        <dbReference type="PIRSR" id="PIRSR601461-1"/>
    </source>
</evidence>
<evidence type="ECO:0000256" key="9">
    <source>
        <dbReference type="ARBA" id="ARBA00023180"/>
    </source>
</evidence>
<proteinExistence type="inferred from homology"/>
<comment type="similarity">
    <text evidence="2 12">Belongs to the peptidase A1 family.</text>
</comment>
<keyword evidence="4 12" id="KW-0645">Protease</keyword>
<comment type="subcellular location">
    <subcellularLocation>
        <location evidence="1">Vacuole</location>
    </subcellularLocation>
</comment>
<dbReference type="AlphaFoldDB" id="A0AAV9PAP8"/>
<dbReference type="EC" id="3.4.23.25" evidence="14"/>
<evidence type="ECO:0000256" key="4">
    <source>
        <dbReference type="ARBA" id="ARBA00022670"/>
    </source>
</evidence>
<name>A0AAV9PAP8_9PEZI</name>
<evidence type="ECO:0000256" key="12">
    <source>
        <dbReference type="RuleBase" id="RU000454"/>
    </source>
</evidence>
<dbReference type="PANTHER" id="PTHR47966:SF51">
    <property type="entry name" value="BETA-SITE APP-CLEAVING ENZYME, ISOFORM A-RELATED"/>
    <property type="match status" value="1"/>
</dbReference>
<evidence type="ECO:0000313" key="15">
    <source>
        <dbReference type="Proteomes" id="UP001337655"/>
    </source>
</evidence>
<evidence type="ECO:0000313" key="14">
    <source>
        <dbReference type="EMBL" id="KAK5169042.1"/>
    </source>
</evidence>
<dbReference type="GO" id="GO:0006508">
    <property type="term" value="P:proteolysis"/>
    <property type="evidence" value="ECO:0007669"/>
    <property type="project" value="UniProtKB-KW"/>
</dbReference>
<evidence type="ECO:0000256" key="11">
    <source>
        <dbReference type="PIRSR" id="PIRSR601461-2"/>
    </source>
</evidence>
<dbReference type="PANTHER" id="PTHR47966">
    <property type="entry name" value="BETA-SITE APP-CLEAVING ENZYME, ISOFORM A-RELATED"/>
    <property type="match status" value="1"/>
</dbReference>
<dbReference type="InterPro" id="IPR001969">
    <property type="entry name" value="Aspartic_peptidase_AS"/>
</dbReference>
<dbReference type="RefSeq" id="XP_064658508.1">
    <property type="nucleotide sequence ID" value="XM_064803593.1"/>
</dbReference>
<protein>
    <submittedName>
        <fullName evidence="14">Aspartic proteinase</fullName>
        <ecNumber evidence="14">3.4.23.25</ecNumber>
    </submittedName>
</protein>
<dbReference type="Gene3D" id="2.40.70.10">
    <property type="entry name" value="Acid Proteases"/>
    <property type="match status" value="2"/>
</dbReference>
<feature type="active site" evidence="10">
    <location>
        <position position="294"/>
    </location>
</feature>
<accession>A0AAV9PAP8</accession>